<evidence type="ECO:0000256" key="1">
    <source>
        <dbReference type="SAM" id="MobiDB-lite"/>
    </source>
</evidence>
<accession>A0A218X6M8</accession>
<name>A0A218X6M8_PUNGR</name>
<proteinExistence type="predicted"/>
<evidence type="ECO:0000313" key="3">
    <source>
        <dbReference type="Proteomes" id="UP000197138"/>
    </source>
</evidence>
<dbReference type="EMBL" id="MTKT01002270">
    <property type="protein sequence ID" value="OWM80161.1"/>
    <property type="molecule type" value="Genomic_DNA"/>
</dbReference>
<evidence type="ECO:0000313" key="2">
    <source>
        <dbReference type="EMBL" id="OWM80161.1"/>
    </source>
</evidence>
<protein>
    <submittedName>
        <fullName evidence="2">Uncharacterized protein</fullName>
    </submittedName>
</protein>
<reference evidence="3" key="1">
    <citation type="journal article" date="2017" name="Plant J.">
        <title>The pomegranate (Punica granatum L.) genome and the genomics of punicalagin biosynthesis.</title>
        <authorList>
            <person name="Qin G."/>
            <person name="Xu C."/>
            <person name="Ming R."/>
            <person name="Tang H."/>
            <person name="Guyot R."/>
            <person name="Kramer E.M."/>
            <person name="Hu Y."/>
            <person name="Yi X."/>
            <person name="Qi Y."/>
            <person name="Xu X."/>
            <person name="Gao Z."/>
            <person name="Pan H."/>
            <person name="Jian J."/>
            <person name="Tian Y."/>
            <person name="Yue Z."/>
            <person name="Xu Y."/>
        </authorList>
    </citation>
    <scope>NUCLEOTIDE SEQUENCE [LARGE SCALE GENOMIC DNA]</scope>
    <source>
        <strain evidence="3">cv. Dabenzi</strain>
    </source>
</reference>
<comment type="caution">
    <text evidence="2">The sequence shown here is derived from an EMBL/GenBank/DDBJ whole genome shotgun (WGS) entry which is preliminary data.</text>
</comment>
<dbReference type="Proteomes" id="UP000197138">
    <property type="component" value="Unassembled WGS sequence"/>
</dbReference>
<dbReference type="AlphaFoldDB" id="A0A218X6M8"/>
<organism evidence="2 3">
    <name type="scientific">Punica granatum</name>
    <name type="common">Pomegranate</name>
    <dbReference type="NCBI Taxonomy" id="22663"/>
    <lineage>
        <taxon>Eukaryota</taxon>
        <taxon>Viridiplantae</taxon>
        <taxon>Streptophyta</taxon>
        <taxon>Embryophyta</taxon>
        <taxon>Tracheophyta</taxon>
        <taxon>Spermatophyta</taxon>
        <taxon>Magnoliopsida</taxon>
        <taxon>eudicotyledons</taxon>
        <taxon>Gunneridae</taxon>
        <taxon>Pentapetalae</taxon>
        <taxon>rosids</taxon>
        <taxon>malvids</taxon>
        <taxon>Myrtales</taxon>
        <taxon>Lythraceae</taxon>
        <taxon>Punica</taxon>
    </lineage>
</organism>
<sequence>MRKTKTKREEGERMWWSLPRPPPSLFLSLFALVEDSGRVSTSWREVCWGPRVGYEGGIIRNIDVGTITAIGVCDLLPDAYRIAPTSCHYSDPTFQTFDLTLNNFESDLDARYLMSILQDQIELHLYYEHGQIDDSLELNEEDIRKLERVEDERREQEAELKRKYEDIERMEQEVAEKRKQEEIERKQEAAEKKRREEEMERMGPKVKDWDEKMMI</sequence>
<feature type="region of interest" description="Disordered" evidence="1">
    <location>
        <begin position="172"/>
        <end position="215"/>
    </location>
</feature>
<gene>
    <name evidence="2" type="ORF">CDL15_Pgr019325</name>
</gene>